<evidence type="ECO:0000313" key="5">
    <source>
        <dbReference type="RefSeq" id="XP_037895342.1"/>
    </source>
</evidence>
<sequence length="430" mass="49352">MSLEVLLKISFIVSGKCNQTMSDLFGETQRRNVHSNNAFNKLKNYINDETLSINSNSKSNSNSNSISNLSKSETHNNSIDCNNYHNDDNDGDACDFNNILSLKLRKPTSWKWELSTSKSCSNIALPRILLYDHKGKLLVDAQGDHDEQIYKENEMILAETETGHTSLTHSIYKSLESEFNGLHIQEATPSPDRQHLSSNSTRSHHSRKSLSVDTRDGRRSSSLKEVRFTVITEEENPIKESHMPLLLSKSPNSTTPTSTSSGVREKRRYRRSSSSCNSSNANSVSILERFSYQKGRFSSPEFGEEAEQTNCYNPRYFLSTSKAGTLVVQEDSFRYHPLRRRRNLQKNSSSENMIKSDGIRNAIPNNEKHIQVNNRSNNEHNMQRQRNILQHLSTSDEDQEKNHNNNNNNTKKRHPRRHSVENPRFKELHR</sequence>
<dbReference type="InterPro" id="IPR032064">
    <property type="entry name" value="DUF4805"/>
</dbReference>
<dbReference type="RefSeq" id="XP_037895342.1">
    <property type="nucleotide sequence ID" value="XM_038039414.1"/>
</dbReference>
<dbReference type="Proteomes" id="UP000092443">
    <property type="component" value="Unplaced"/>
</dbReference>
<keyword evidence="3 4" id="KW-0808">Transferase</keyword>
<evidence type="ECO:0000313" key="4">
    <source>
        <dbReference type="RefSeq" id="XP_037895336.1"/>
    </source>
</evidence>
<feature type="compositionally biased region" description="Basic and acidic residues" evidence="1">
    <location>
        <begin position="213"/>
        <end position="222"/>
    </location>
</feature>
<feature type="region of interest" description="Disordered" evidence="1">
    <location>
        <begin position="234"/>
        <end position="280"/>
    </location>
</feature>
<feature type="compositionally biased region" description="Basic and acidic residues" evidence="1">
    <location>
        <begin position="418"/>
        <end position="430"/>
    </location>
</feature>
<accession>A0A9C5ZF22</accession>
<protein>
    <submittedName>
        <fullName evidence="3 4">Probable serine/threonine-protein kinase DDB_G0278845 isoform X1</fullName>
    </submittedName>
</protein>
<evidence type="ECO:0000313" key="2">
    <source>
        <dbReference type="Proteomes" id="UP000092443"/>
    </source>
</evidence>
<reference evidence="3 4" key="1">
    <citation type="submission" date="2025-04" db="UniProtKB">
        <authorList>
            <consortium name="RefSeq"/>
        </authorList>
    </citation>
    <scope>IDENTIFICATION</scope>
    <source>
        <tissue evidence="3 4">Whole body pupa</tissue>
    </source>
</reference>
<organism evidence="2 5">
    <name type="scientific">Glossina fuscipes</name>
    <dbReference type="NCBI Taxonomy" id="7396"/>
    <lineage>
        <taxon>Eukaryota</taxon>
        <taxon>Metazoa</taxon>
        <taxon>Ecdysozoa</taxon>
        <taxon>Arthropoda</taxon>
        <taxon>Hexapoda</taxon>
        <taxon>Insecta</taxon>
        <taxon>Pterygota</taxon>
        <taxon>Neoptera</taxon>
        <taxon>Endopterygota</taxon>
        <taxon>Diptera</taxon>
        <taxon>Brachycera</taxon>
        <taxon>Muscomorpha</taxon>
        <taxon>Hippoboscoidea</taxon>
        <taxon>Glossinidae</taxon>
        <taxon>Glossina</taxon>
    </lineage>
</organism>
<dbReference type="GeneID" id="119640983"/>
<dbReference type="RefSeq" id="XP_037895326.1">
    <property type="nucleotide sequence ID" value="XM_038039398.1"/>
</dbReference>
<dbReference type="RefSeq" id="XP_037895336.1">
    <property type="nucleotide sequence ID" value="XM_038039408.1"/>
</dbReference>
<dbReference type="GO" id="GO:0016301">
    <property type="term" value="F:kinase activity"/>
    <property type="evidence" value="ECO:0007669"/>
    <property type="project" value="UniProtKB-KW"/>
</dbReference>
<dbReference type="Pfam" id="PF16063">
    <property type="entry name" value="DUF4805"/>
    <property type="match status" value="1"/>
</dbReference>
<evidence type="ECO:0000313" key="3">
    <source>
        <dbReference type="RefSeq" id="XP_037895326.1"/>
    </source>
</evidence>
<dbReference type="AlphaFoldDB" id="A0A9C5ZF22"/>
<keyword evidence="2" id="KW-1185">Reference proteome</keyword>
<gene>
    <name evidence="3 4 5" type="primary">LOC119640983</name>
</gene>
<feature type="region of interest" description="Disordered" evidence="1">
    <location>
        <begin position="393"/>
        <end position="430"/>
    </location>
</feature>
<feature type="region of interest" description="Disordered" evidence="1">
    <location>
        <begin position="187"/>
        <end position="222"/>
    </location>
</feature>
<proteinExistence type="predicted"/>
<evidence type="ECO:0000256" key="1">
    <source>
        <dbReference type="SAM" id="MobiDB-lite"/>
    </source>
</evidence>
<feature type="compositionally biased region" description="Low complexity" evidence="1">
    <location>
        <begin position="244"/>
        <end position="262"/>
    </location>
</feature>
<dbReference type="KEGG" id="gfs:119640983"/>
<name>A0A9C5ZF22_9MUSC</name>
<keyword evidence="3 4" id="KW-0418">Kinase</keyword>
<feature type="region of interest" description="Disordered" evidence="1">
    <location>
        <begin position="340"/>
        <end position="366"/>
    </location>
</feature>